<evidence type="ECO:0000313" key="3">
    <source>
        <dbReference type="RefSeq" id="XP_056682968.1"/>
    </source>
</evidence>
<dbReference type="RefSeq" id="XP_056682968.1">
    <property type="nucleotide sequence ID" value="XM_056826990.1"/>
</dbReference>
<dbReference type="Proteomes" id="UP000813463">
    <property type="component" value="Chromosome 4"/>
</dbReference>
<protein>
    <submittedName>
        <fullName evidence="3">Uncharacterized protein</fullName>
    </submittedName>
</protein>
<feature type="transmembrane region" description="Helical" evidence="1">
    <location>
        <begin position="150"/>
        <end position="169"/>
    </location>
</feature>
<accession>A0ABM3QHX7</accession>
<reference evidence="3" key="2">
    <citation type="submission" date="2025-08" db="UniProtKB">
        <authorList>
            <consortium name="RefSeq"/>
        </authorList>
    </citation>
    <scope>IDENTIFICATION</scope>
    <source>
        <tissue evidence="3">Leaf</tissue>
    </source>
</reference>
<sequence length="170" mass="20037">MQYTFSFPKKEACKNTAHFTIHKTAFLSFSLFIFLIFPLPPSVLFRNSSLLIIPFRVLFYLNFGDGFYIFIFEGFCGGDDNILSVWFEAEKLIRYNNIICAFVANEFVMRRYDTIIHLFRSLFIIIFINIFTFSVECYQQMRPQLRKTSVCISWAILIFEVGVCISKFLL</sequence>
<evidence type="ECO:0000313" key="2">
    <source>
        <dbReference type="Proteomes" id="UP000813463"/>
    </source>
</evidence>
<evidence type="ECO:0000256" key="1">
    <source>
        <dbReference type="SAM" id="Phobius"/>
    </source>
</evidence>
<proteinExistence type="predicted"/>
<keyword evidence="1" id="KW-0812">Transmembrane</keyword>
<reference evidence="2" key="1">
    <citation type="journal article" date="2021" name="Nat. Commun.">
        <title>Genomic analyses provide insights into spinach domestication and the genetic basis of agronomic traits.</title>
        <authorList>
            <person name="Cai X."/>
            <person name="Sun X."/>
            <person name="Xu C."/>
            <person name="Sun H."/>
            <person name="Wang X."/>
            <person name="Ge C."/>
            <person name="Zhang Z."/>
            <person name="Wang Q."/>
            <person name="Fei Z."/>
            <person name="Jiao C."/>
            <person name="Wang Q."/>
        </authorList>
    </citation>
    <scope>NUCLEOTIDE SEQUENCE [LARGE SCALE GENOMIC DNA]</scope>
    <source>
        <strain evidence="2">cv. Varoflay</strain>
    </source>
</reference>
<feature type="transmembrane region" description="Helical" evidence="1">
    <location>
        <begin position="115"/>
        <end position="138"/>
    </location>
</feature>
<name>A0ABM3QHX7_SPIOL</name>
<dbReference type="GeneID" id="110793317"/>
<gene>
    <name evidence="3" type="primary">LOC110793317</name>
</gene>
<keyword evidence="1" id="KW-0472">Membrane</keyword>
<feature type="transmembrane region" description="Helical" evidence="1">
    <location>
        <begin position="25"/>
        <end position="45"/>
    </location>
</feature>
<organism evidence="2 3">
    <name type="scientific">Spinacia oleracea</name>
    <name type="common">Spinach</name>
    <dbReference type="NCBI Taxonomy" id="3562"/>
    <lineage>
        <taxon>Eukaryota</taxon>
        <taxon>Viridiplantae</taxon>
        <taxon>Streptophyta</taxon>
        <taxon>Embryophyta</taxon>
        <taxon>Tracheophyta</taxon>
        <taxon>Spermatophyta</taxon>
        <taxon>Magnoliopsida</taxon>
        <taxon>eudicotyledons</taxon>
        <taxon>Gunneridae</taxon>
        <taxon>Pentapetalae</taxon>
        <taxon>Caryophyllales</taxon>
        <taxon>Chenopodiaceae</taxon>
        <taxon>Chenopodioideae</taxon>
        <taxon>Anserineae</taxon>
        <taxon>Spinacia</taxon>
    </lineage>
</organism>
<feature type="transmembrane region" description="Helical" evidence="1">
    <location>
        <begin position="57"/>
        <end position="75"/>
    </location>
</feature>
<keyword evidence="1" id="KW-1133">Transmembrane helix</keyword>
<keyword evidence="2" id="KW-1185">Reference proteome</keyword>